<protein>
    <submittedName>
        <fullName evidence="1">Uncharacterized protein</fullName>
    </submittedName>
</protein>
<evidence type="ECO:0000313" key="1">
    <source>
        <dbReference type="EMBL" id="JAH08918.1"/>
    </source>
</evidence>
<dbReference type="AlphaFoldDB" id="A0A0E9PYI1"/>
<accession>A0A0E9PYI1</accession>
<sequence>MNIQNGRKPSVAGPGG</sequence>
<reference evidence="1" key="1">
    <citation type="submission" date="2014-11" db="EMBL/GenBank/DDBJ databases">
        <authorList>
            <person name="Amaro Gonzalez C."/>
        </authorList>
    </citation>
    <scope>NUCLEOTIDE SEQUENCE</scope>
</reference>
<dbReference type="EMBL" id="GBXM01099659">
    <property type="protein sequence ID" value="JAH08918.1"/>
    <property type="molecule type" value="Transcribed_RNA"/>
</dbReference>
<organism evidence="1">
    <name type="scientific">Anguilla anguilla</name>
    <name type="common">European freshwater eel</name>
    <name type="synonym">Muraena anguilla</name>
    <dbReference type="NCBI Taxonomy" id="7936"/>
    <lineage>
        <taxon>Eukaryota</taxon>
        <taxon>Metazoa</taxon>
        <taxon>Chordata</taxon>
        <taxon>Craniata</taxon>
        <taxon>Vertebrata</taxon>
        <taxon>Euteleostomi</taxon>
        <taxon>Actinopterygii</taxon>
        <taxon>Neopterygii</taxon>
        <taxon>Teleostei</taxon>
        <taxon>Anguilliformes</taxon>
        <taxon>Anguillidae</taxon>
        <taxon>Anguilla</taxon>
    </lineage>
</organism>
<name>A0A0E9PYI1_ANGAN</name>
<proteinExistence type="predicted"/>
<reference evidence="1" key="2">
    <citation type="journal article" date="2015" name="Fish Shellfish Immunol.">
        <title>Early steps in the European eel (Anguilla anguilla)-Vibrio vulnificus interaction in the gills: Role of the RtxA13 toxin.</title>
        <authorList>
            <person name="Callol A."/>
            <person name="Pajuelo D."/>
            <person name="Ebbesson L."/>
            <person name="Teles M."/>
            <person name="MacKenzie S."/>
            <person name="Amaro C."/>
        </authorList>
    </citation>
    <scope>NUCLEOTIDE SEQUENCE</scope>
</reference>